<evidence type="ECO:0000313" key="3">
    <source>
        <dbReference type="Proteomes" id="UP001565243"/>
    </source>
</evidence>
<evidence type="ECO:0000313" key="2">
    <source>
        <dbReference type="EMBL" id="MEY8770002.1"/>
    </source>
</evidence>
<dbReference type="RefSeq" id="WP_253454973.1">
    <property type="nucleotide sequence ID" value="NZ_JBGFFX010000002.1"/>
</dbReference>
<accession>A0ABV4E515</accession>
<dbReference type="Proteomes" id="UP001565243">
    <property type="component" value="Unassembled WGS sequence"/>
</dbReference>
<comment type="caution">
    <text evidence="2">The sequence shown here is derived from an EMBL/GenBank/DDBJ whole genome shotgun (WGS) entry which is preliminary data.</text>
</comment>
<dbReference type="EMBL" id="JBGFFX010000002">
    <property type="protein sequence ID" value="MEY8770002.1"/>
    <property type="molecule type" value="Genomic_DNA"/>
</dbReference>
<gene>
    <name evidence="2" type="ORF">AB6T85_06095</name>
</gene>
<protein>
    <submittedName>
        <fullName evidence="2">Hemolysin XhlA</fullName>
    </submittedName>
</protein>
<sequence length="65" mass="7150">MKLLEGKVEKLLIDVAVIKANYATKVDIESVRKELHSSLNTQTIWLIAALFVVLGVGLGVARLIF</sequence>
<feature type="transmembrane region" description="Helical" evidence="1">
    <location>
        <begin position="44"/>
        <end position="64"/>
    </location>
</feature>
<proteinExistence type="predicted"/>
<keyword evidence="1" id="KW-0812">Transmembrane</keyword>
<organism evidence="2 3">
    <name type="scientific">Erwinia aeris</name>
    <dbReference type="NCBI Taxonomy" id="3239803"/>
    <lineage>
        <taxon>Bacteria</taxon>
        <taxon>Pseudomonadati</taxon>
        <taxon>Pseudomonadota</taxon>
        <taxon>Gammaproteobacteria</taxon>
        <taxon>Enterobacterales</taxon>
        <taxon>Erwiniaceae</taxon>
        <taxon>Erwinia</taxon>
    </lineage>
</organism>
<reference evidence="2 3" key="1">
    <citation type="submission" date="2024-07" db="EMBL/GenBank/DDBJ databases">
        <authorList>
            <person name="Hebao G."/>
        </authorList>
    </citation>
    <scope>NUCLEOTIDE SEQUENCE [LARGE SCALE GENOMIC DNA]</scope>
    <source>
        <strain evidence="2 3">ACCC 02193</strain>
    </source>
</reference>
<keyword evidence="1" id="KW-1133">Transmembrane helix</keyword>
<keyword evidence="1" id="KW-0472">Membrane</keyword>
<name>A0ABV4E515_9GAMM</name>
<evidence type="ECO:0000256" key="1">
    <source>
        <dbReference type="SAM" id="Phobius"/>
    </source>
</evidence>
<keyword evidence="3" id="KW-1185">Reference proteome</keyword>